<dbReference type="Proteomes" id="UP000250675">
    <property type="component" value="Unassembled WGS sequence"/>
</dbReference>
<protein>
    <submittedName>
        <fullName evidence="1">Uncharacterized protein</fullName>
    </submittedName>
</protein>
<reference evidence="1 2" key="1">
    <citation type="submission" date="2018-06" db="EMBL/GenBank/DDBJ databases">
        <authorList>
            <consortium name="Pathogen Informatics"/>
            <person name="Doyle S."/>
        </authorList>
    </citation>
    <scope>NUCLEOTIDE SEQUENCE [LARGE SCALE GENOMIC DNA]</scope>
    <source>
        <strain evidence="1 2">NCTC9645</strain>
    </source>
</reference>
<dbReference type="EMBL" id="UASO01000005">
    <property type="protein sequence ID" value="SQC86305.1"/>
    <property type="molecule type" value="Genomic_DNA"/>
</dbReference>
<dbReference type="AlphaFoldDB" id="A0A2X3IU97"/>
<accession>A0A2X3IU97</accession>
<organism evidence="1 2">
    <name type="scientific">Klebsiella pneumoniae</name>
    <dbReference type="NCBI Taxonomy" id="573"/>
    <lineage>
        <taxon>Bacteria</taxon>
        <taxon>Pseudomonadati</taxon>
        <taxon>Pseudomonadota</taxon>
        <taxon>Gammaproteobacteria</taxon>
        <taxon>Enterobacterales</taxon>
        <taxon>Enterobacteriaceae</taxon>
        <taxon>Klebsiella/Raoultella group</taxon>
        <taxon>Klebsiella</taxon>
        <taxon>Klebsiella pneumoniae complex</taxon>
    </lineage>
</organism>
<proteinExistence type="predicted"/>
<evidence type="ECO:0000313" key="2">
    <source>
        <dbReference type="Proteomes" id="UP000250675"/>
    </source>
</evidence>
<sequence>MLGQLAAALVPLAIVLGHTLSKRILTGIAVEQRFLVFGFGQQLVGMLAVDLDQQLAQLAQLRERDGGAVDEAARAAVGVITRRSKHSRPLSS</sequence>
<evidence type="ECO:0000313" key="1">
    <source>
        <dbReference type="EMBL" id="SQC86305.1"/>
    </source>
</evidence>
<name>A0A2X3IU97_KLEPN</name>
<gene>
    <name evidence="1" type="ORF">NCTC9645_04389</name>
</gene>